<evidence type="ECO:0000313" key="1">
    <source>
        <dbReference type="EMBL" id="ACR73490.1"/>
    </source>
</evidence>
<sequence>MEQYSRRFIEELAKHINPAILEFYNKKRNLMNFPADNVAELIDETLMEYLEGKTSREDLMPIINKIKKSRLQKRARWYKAYNNDIDNMNLDDPKHPLASFISLARSLRPDEYAKLYGDKELDDIIKDKKVAANKWKNDSGSLLIDFPGLYSFTNNSIYNSLKNDLIISAWKYIESELAGNIDSYLRMYPVDLVDKPLFSPSSFTLMMETASNNLLKEIITDDDGDELLEVTVDNGKLTPPKSMDTDDLKLVNAFISNINMQEFSKEKSVVVDLNTLGKEVVDYHVGKNVLNKISNSCRKLVEYNFSYEAEGSKIYFNLFDNIVIKEDAERPYAIAQFGEILSNAIIQKKLISITSASYDVLDNNLSKIICYAIKREQIANQETRVNEYSYTYFQKIVRFKLKNKKKNLQLIQESLQEFVDNHIAIEKFELKNGVFIITFLPLSDAEIEDLNSDNDKNDKGLLIDSFDI</sequence>
<dbReference type="eggNOG" id="ENOG5031WSD">
    <property type="taxonomic scope" value="Bacteria"/>
</dbReference>
<dbReference type="Proteomes" id="UP000001476">
    <property type="component" value="Plasmid pEubeli2"/>
</dbReference>
<dbReference type="RefSeq" id="WP_012740618.1">
    <property type="nucleotide sequence ID" value="NC_012780.1"/>
</dbReference>
<gene>
    <name evidence="1" type="ordered locus">EUBELI_20345</name>
</gene>
<dbReference type="HOGENOM" id="CLU_583610_0_0_9"/>
<accession>C4Z698</accession>
<organism evidence="1 2">
    <name type="scientific">Lachnospira eligens (strain ATCC 27750 / DSM 3376 / VPI C15-48 / C15-B4)</name>
    <name type="common">Eubacterium eligens</name>
    <dbReference type="NCBI Taxonomy" id="515620"/>
    <lineage>
        <taxon>Bacteria</taxon>
        <taxon>Bacillati</taxon>
        <taxon>Bacillota</taxon>
        <taxon>Clostridia</taxon>
        <taxon>Lachnospirales</taxon>
        <taxon>Lachnospiraceae</taxon>
        <taxon>Lachnospira</taxon>
    </lineage>
</organism>
<dbReference type="AlphaFoldDB" id="C4Z698"/>
<keyword evidence="1" id="KW-0614">Plasmid</keyword>
<proteinExistence type="predicted"/>
<evidence type="ECO:0000313" key="2">
    <source>
        <dbReference type="Proteomes" id="UP000001476"/>
    </source>
</evidence>
<dbReference type="KEGG" id="eel:EUBELI_20345"/>
<geneLocation type="plasmid" evidence="2">
    <name>pEubeli2</name>
</geneLocation>
<name>C4Z698_LACE2</name>
<reference evidence="1 2" key="1">
    <citation type="journal article" date="2009" name="Proc. Natl. Acad. Sci. U.S.A.">
        <title>Characterizing a model human gut microbiota composed of members of its two dominant bacterial phyla.</title>
        <authorList>
            <person name="Mahowald M.A."/>
            <person name="Rey F.E."/>
            <person name="Seedorf H."/>
            <person name="Turnbaugh P.J."/>
            <person name="Fulton R.S."/>
            <person name="Wollam A."/>
            <person name="Shah N."/>
            <person name="Wang C."/>
            <person name="Magrini V."/>
            <person name="Wilson R.K."/>
            <person name="Cantarel B.L."/>
            <person name="Coutinho P.M."/>
            <person name="Henrissat B."/>
            <person name="Crock L.W."/>
            <person name="Russell A."/>
            <person name="Verberkmoes N.C."/>
            <person name="Hettich R.L."/>
            <person name="Gordon J.I."/>
        </authorList>
    </citation>
    <scope>NUCLEOTIDE SEQUENCE [LARGE SCALE GENOMIC DNA]</scope>
    <source>
        <strain evidence="2">ATCC 27750 / DSM 3376 / VPI C15-48 / C15-B4</strain>
        <plasmid evidence="1">unnamed</plasmid>
    </source>
</reference>
<dbReference type="GeneID" id="41357073"/>
<keyword evidence="2" id="KW-1185">Reference proteome</keyword>
<dbReference type="EMBL" id="CP001106">
    <property type="protein sequence ID" value="ACR73490.1"/>
    <property type="molecule type" value="Genomic_DNA"/>
</dbReference>
<protein>
    <submittedName>
        <fullName evidence="1">Uncharacterized protein</fullName>
    </submittedName>
</protein>